<dbReference type="GO" id="GO:0005525">
    <property type="term" value="F:GTP binding"/>
    <property type="evidence" value="ECO:0007669"/>
    <property type="project" value="UniProtKB-KW"/>
</dbReference>
<dbReference type="GO" id="GO:0005524">
    <property type="term" value="F:ATP binding"/>
    <property type="evidence" value="ECO:0007669"/>
    <property type="project" value="InterPro"/>
</dbReference>
<dbReference type="Pfam" id="PF01094">
    <property type="entry name" value="ANF_receptor"/>
    <property type="match status" value="1"/>
</dbReference>
<comment type="subcellular location">
    <subcellularLocation>
        <location evidence="2">Cell membrane</location>
        <topology evidence="2">Single-pass type I membrane protein</topology>
    </subcellularLocation>
</comment>
<gene>
    <name evidence="23" type="primary">LOC100907805</name>
</gene>
<evidence type="ECO:0000256" key="17">
    <source>
        <dbReference type="SAM" id="MobiDB-lite"/>
    </source>
</evidence>
<evidence type="ECO:0000256" key="19">
    <source>
        <dbReference type="SAM" id="SignalP"/>
    </source>
</evidence>
<dbReference type="SUPFAM" id="SSF53822">
    <property type="entry name" value="Periplasmic binding protein-like I"/>
    <property type="match status" value="1"/>
</dbReference>
<evidence type="ECO:0000256" key="15">
    <source>
        <dbReference type="RuleBase" id="RU000405"/>
    </source>
</evidence>
<accession>A0AAJ7L631</accession>
<evidence type="ECO:0000256" key="8">
    <source>
        <dbReference type="ARBA" id="ARBA00022989"/>
    </source>
</evidence>
<dbReference type="Pfam" id="PF07701">
    <property type="entry name" value="HNOBA"/>
    <property type="match status" value="1"/>
</dbReference>
<keyword evidence="8 18" id="KW-1133">Transmembrane helix</keyword>
<dbReference type="InterPro" id="IPR018297">
    <property type="entry name" value="A/G_cyclase_CS"/>
</dbReference>
<feature type="compositionally biased region" description="Polar residues" evidence="17">
    <location>
        <begin position="568"/>
        <end position="592"/>
    </location>
</feature>
<dbReference type="Pfam" id="PF00211">
    <property type="entry name" value="Guanylate_cyc"/>
    <property type="match status" value="1"/>
</dbReference>
<evidence type="ECO:0000259" key="21">
    <source>
        <dbReference type="PROSITE" id="PS50125"/>
    </source>
</evidence>
<dbReference type="CDD" id="cd06352">
    <property type="entry name" value="PBP1_NPR_GC-like"/>
    <property type="match status" value="1"/>
</dbReference>
<evidence type="ECO:0000256" key="6">
    <source>
        <dbReference type="ARBA" id="ARBA00022729"/>
    </source>
</evidence>
<evidence type="ECO:0000256" key="1">
    <source>
        <dbReference type="ARBA" id="ARBA00001436"/>
    </source>
</evidence>
<evidence type="ECO:0000256" key="16">
    <source>
        <dbReference type="RuleBase" id="RU003431"/>
    </source>
</evidence>
<keyword evidence="5 18" id="KW-0812">Transmembrane</keyword>
<dbReference type="CDD" id="cd07302">
    <property type="entry name" value="CHD"/>
    <property type="match status" value="1"/>
</dbReference>
<comment type="catalytic activity">
    <reaction evidence="1 16">
        <text>GTP = 3',5'-cyclic GMP + diphosphate</text>
        <dbReference type="Rhea" id="RHEA:13665"/>
        <dbReference type="ChEBI" id="CHEBI:33019"/>
        <dbReference type="ChEBI" id="CHEBI:37565"/>
        <dbReference type="ChEBI" id="CHEBI:57746"/>
        <dbReference type="EC" id="4.6.1.2"/>
    </reaction>
</comment>
<dbReference type="InterPro" id="IPR029787">
    <property type="entry name" value="Nucleotide_cyclase"/>
</dbReference>
<evidence type="ECO:0000256" key="10">
    <source>
        <dbReference type="ARBA" id="ARBA00023136"/>
    </source>
</evidence>
<keyword evidence="7" id="KW-0547">Nucleotide-binding</keyword>
<dbReference type="GO" id="GO:0001653">
    <property type="term" value="F:peptide receptor activity"/>
    <property type="evidence" value="ECO:0007669"/>
    <property type="project" value="TreeGrafter"/>
</dbReference>
<evidence type="ECO:0000256" key="9">
    <source>
        <dbReference type="ARBA" id="ARBA00023134"/>
    </source>
</evidence>
<dbReference type="GO" id="GO:0035556">
    <property type="term" value="P:intracellular signal transduction"/>
    <property type="evidence" value="ECO:0007669"/>
    <property type="project" value="InterPro"/>
</dbReference>
<evidence type="ECO:0000256" key="11">
    <source>
        <dbReference type="ARBA" id="ARBA00023170"/>
    </source>
</evidence>
<dbReference type="InterPro" id="IPR011645">
    <property type="entry name" value="HNOB_dom_associated"/>
</dbReference>
<keyword evidence="9" id="KW-0342">GTP-binding</keyword>
<evidence type="ECO:0000313" key="23">
    <source>
        <dbReference type="RefSeq" id="XP_018495299.2"/>
    </source>
</evidence>
<dbReference type="SUPFAM" id="SSF55073">
    <property type="entry name" value="Nucleotide cyclase"/>
    <property type="match status" value="1"/>
</dbReference>
<evidence type="ECO:0000256" key="18">
    <source>
        <dbReference type="SAM" id="Phobius"/>
    </source>
</evidence>
<comment type="similarity">
    <text evidence="15">Belongs to the adenylyl cyclase class-4/guanylyl cyclase family.</text>
</comment>
<evidence type="ECO:0000256" key="13">
    <source>
        <dbReference type="ARBA" id="ARBA00023239"/>
    </source>
</evidence>
<sequence>MALGMVLVHAFFLAAQLHKSTLERTAFEMSLNHPTDQVALLAVDEVSDSDPPPGIFKATVASIFTNNAEQTFDAKVVVPAIEMAIREVNRKFSSTIRFDHVARISNEGCDRNMIGGLAAQLYYTHNVSAFIGPGCEIALDHVARMAAFWNVPSYTAGGIDERFVRKDIYSTLTRMSYSVDRIGLFLLKILKEFTWHHVVILVDESSTTDANTAISLEKLLASQKLMGESGENHEVYPEKVLFNGSDSMELISKKMRVAKDKARIFLILCKADILRRVLLAGHQLGMNDGEFIFVNVNLLGDAPGNNLTKVLNEDYDNNIIKVKEMFNHVMVVSAMVPETDRFKRIFRNDLIAFMTANMRKYGLTEIVRKVCLKLCLSGFQDEITPVVAAFYDCVMLYALCLNETLADRGSPFDGRAIVRNFWNRSLTGAEQSSINFIGNLTLDNNGDREADYILQVWRDPRLGFQAVARFLGTIRKYDMILGREFIFPRGSPLDVPRCGFRGDHPDCRDNFSRNLIISLTSGFSAIVLFSVILAVIIIRKVKYESQLADTWWKISYEDLIFPDKNVSKSRSSLPSQGDSIATRSSASRSNFKSTSNVSTLNNLNLSGISVATYKQIRVAVKPLEMKKIHINRKLLMEMKEVHDLTHDNLVRFIGICPDEPNLVTVTELCMRGSLRDMLENESINIDWLFRYSIISDLVEGIFFLHNSTIGLHGRLKSTKCVIDSRFVVKLTDFGMPSLAEQIPEPDTKNLRTYFWTAPEILRSRDPRLNGTKQGDIYSFAIILQEVITRCGPFESIERLGRAKANLEPEEILDRVKMGAVPPFRPEVSADECPQELLRLMKHCWAENPNDRPQISEIRHKIKKITKGMSSRNFFDNLLQRMEQYANNLESIVEEKTQSLIEEKKRTDELLYQLLPKYVADELMKGSHVQPESFSEVTIFFSDIVGFTNLSSESSPLQVVQLLNDLYTMFDAIIEQHDVYKVETIGDAYLVASGVPQPNGNEHVREIARMALMLRDNLTTFKIRHLPQRKLQLRIGIHSGPCVAGVVGLKMPKYCLFGDAVNTASRMETTGEPMKIHISKRSKDILDIFGTFISTLRGDVQVKGKGVMTTYWLESEIGRGKKTGNPQIDQLMAEVRPDLESESPVTPENINQISKIINT</sequence>
<dbReference type="PROSITE" id="PS00452">
    <property type="entry name" value="GUANYLATE_CYCLASE_1"/>
    <property type="match status" value="1"/>
</dbReference>
<dbReference type="SUPFAM" id="SSF56112">
    <property type="entry name" value="Protein kinase-like (PK-like)"/>
    <property type="match status" value="1"/>
</dbReference>
<dbReference type="Gene3D" id="3.40.50.2300">
    <property type="match status" value="2"/>
</dbReference>
<dbReference type="InterPro" id="IPR001828">
    <property type="entry name" value="ANF_lig-bd_rcpt"/>
</dbReference>
<dbReference type="Gene3D" id="3.30.70.1230">
    <property type="entry name" value="Nucleotide cyclase"/>
    <property type="match status" value="1"/>
</dbReference>
<dbReference type="GO" id="GO:0004383">
    <property type="term" value="F:guanylate cyclase activity"/>
    <property type="evidence" value="ECO:0007669"/>
    <property type="project" value="UniProtKB-EC"/>
</dbReference>
<feature type="domain" description="Protein kinase" evidence="20">
    <location>
        <begin position="594"/>
        <end position="874"/>
    </location>
</feature>
<evidence type="ECO:0000256" key="4">
    <source>
        <dbReference type="ARBA" id="ARBA00022475"/>
    </source>
</evidence>
<keyword evidence="12" id="KW-0325">Glycoprotein</keyword>
<protein>
    <recommendedName>
        <fullName evidence="3 16">Guanylate cyclase</fullName>
        <ecNumber evidence="3 16">4.6.1.2</ecNumber>
    </recommendedName>
</protein>
<evidence type="ECO:0000256" key="3">
    <source>
        <dbReference type="ARBA" id="ARBA00012202"/>
    </source>
</evidence>
<keyword evidence="22" id="KW-1185">Reference proteome</keyword>
<dbReference type="InterPro" id="IPR050401">
    <property type="entry name" value="Cyclic_nucleotide_synthase"/>
</dbReference>
<dbReference type="SMART" id="SM00044">
    <property type="entry name" value="CYCc"/>
    <property type="match status" value="1"/>
</dbReference>
<keyword evidence="4" id="KW-1003">Cell membrane</keyword>
<feature type="region of interest" description="Disordered" evidence="17">
    <location>
        <begin position="566"/>
        <end position="596"/>
    </location>
</feature>
<keyword evidence="13 15" id="KW-0456">Lyase</keyword>
<name>A0AAJ7L631_9ACAR</name>
<feature type="chain" id="PRO_5042523737" description="Guanylate cyclase" evidence="19">
    <location>
        <begin position="23"/>
        <end position="1158"/>
    </location>
</feature>
<dbReference type="InterPro" id="IPR001054">
    <property type="entry name" value="A/G_cyclase"/>
</dbReference>
<organism evidence="22 23">
    <name type="scientific">Galendromus occidentalis</name>
    <name type="common">western predatory mite</name>
    <dbReference type="NCBI Taxonomy" id="34638"/>
    <lineage>
        <taxon>Eukaryota</taxon>
        <taxon>Metazoa</taxon>
        <taxon>Ecdysozoa</taxon>
        <taxon>Arthropoda</taxon>
        <taxon>Chelicerata</taxon>
        <taxon>Arachnida</taxon>
        <taxon>Acari</taxon>
        <taxon>Parasitiformes</taxon>
        <taxon>Mesostigmata</taxon>
        <taxon>Gamasina</taxon>
        <taxon>Phytoseioidea</taxon>
        <taxon>Phytoseiidae</taxon>
        <taxon>Typhlodrominae</taxon>
        <taxon>Galendromus</taxon>
    </lineage>
</organism>
<keyword evidence="14 16" id="KW-0141">cGMP biosynthesis</keyword>
<dbReference type="PANTHER" id="PTHR11920:SF494">
    <property type="entry name" value="ATRIAL NATRIURETIC PEPTIDE RECEPTOR 2"/>
    <property type="match status" value="1"/>
</dbReference>
<dbReference type="AlphaFoldDB" id="A0AAJ7L631"/>
<keyword evidence="6 19" id="KW-0732">Signal</keyword>
<evidence type="ECO:0000256" key="12">
    <source>
        <dbReference type="ARBA" id="ARBA00023180"/>
    </source>
</evidence>
<evidence type="ECO:0000259" key="20">
    <source>
        <dbReference type="PROSITE" id="PS50011"/>
    </source>
</evidence>
<feature type="domain" description="Guanylate cyclase" evidence="21">
    <location>
        <begin position="937"/>
        <end position="1067"/>
    </location>
</feature>
<dbReference type="InterPro" id="IPR000719">
    <property type="entry name" value="Prot_kinase_dom"/>
</dbReference>
<evidence type="ECO:0000313" key="22">
    <source>
        <dbReference type="Proteomes" id="UP000694867"/>
    </source>
</evidence>
<dbReference type="GO" id="GO:0005886">
    <property type="term" value="C:plasma membrane"/>
    <property type="evidence" value="ECO:0007669"/>
    <property type="project" value="UniProtKB-SubCell"/>
</dbReference>
<keyword evidence="11" id="KW-0675">Receptor</keyword>
<evidence type="ECO:0000256" key="7">
    <source>
        <dbReference type="ARBA" id="ARBA00022741"/>
    </source>
</evidence>
<dbReference type="RefSeq" id="XP_018495299.2">
    <property type="nucleotide sequence ID" value="XM_018639783.2"/>
</dbReference>
<dbReference type="PROSITE" id="PS50011">
    <property type="entry name" value="PROTEIN_KINASE_DOM"/>
    <property type="match status" value="1"/>
</dbReference>
<keyword evidence="10 18" id="KW-0472">Membrane</keyword>
<dbReference type="PROSITE" id="PS50125">
    <property type="entry name" value="GUANYLATE_CYCLASE_2"/>
    <property type="match status" value="1"/>
</dbReference>
<dbReference type="InterPro" id="IPR001170">
    <property type="entry name" value="ANPR/GUC"/>
</dbReference>
<dbReference type="GO" id="GO:0004016">
    <property type="term" value="F:adenylate cyclase activity"/>
    <property type="evidence" value="ECO:0007669"/>
    <property type="project" value="TreeGrafter"/>
</dbReference>
<evidence type="ECO:0000256" key="14">
    <source>
        <dbReference type="ARBA" id="ARBA00023293"/>
    </source>
</evidence>
<dbReference type="InterPro" id="IPR011009">
    <property type="entry name" value="Kinase-like_dom_sf"/>
</dbReference>
<dbReference type="EC" id="4.6.1.2" evidence="3 16"/>
<reference evidence="23" key="1">
    <citation type="submission" date="2025-08" db="UniProtKB">
        <authorList>
            <consortium name="RefSeq"/>
        </authorList>
    </citation>
    <scope>IDENTIFICATION</scope>
</reference>
<dbReference type="Pfam" id="PF07714">
    <property type="entry name" value="PK_Tyr_Ser-Thr"/>
    <property type="match status" value="1"/>
</dbReference>
<dbReference type="GeneID" id="100907805"/>
<dbReference type="Gene3D" id="1.10.510.10">
    <property type="entry name" value="Transferase(Phosphotransferase) domain 1"/>
    <property type="match status" value="1"/>
</dbReference>
<dbReference type="PRINTS" id="PR00255">
    <property type="entry name" value="NATPEPTIDER"/>
</dbReference>
<dbReference type="PANTHER" id="PTHR11920">
    <property type="entry name" value="GUANYLYL CYCLASE"/>
    <property type="match status" value="1"/>
</dbReference>
<dbReference type="InterPro" id="IPR001245">
    <property type="entry name" value="Ser-Thr/Tyr_kinase_cat_dom"/>
</dbReference>
<dbReference type="GO" id="GO:0004672">
    <property type="term" value="F:protein kinase activity"/>
    <property type="evidence" value="ECO:0007669"/>
    <property type="project" value="InterPro"/>
</dbReference>
<evidence type="ECO:0000256" key="5">
    <source>
        <dbReference type="ARBA" id="ARBA00022692"/>
    </source>
</evidence>
<feature type="transmembrane region" description="Helical" evidence="18">
    <location>
        <begin position="515"/>
        <end position="538"/>
    </location>
</feature>
<dbReference type="FunFam" id="3.30.70.1230:FF:000004">
    <property type="entry name" value="Guanylate cyclase"/>
    <property type="match status" value="1"/>
</dbReference>
<dbReference type="InterPro" id="IPR028082">
    <property type="entry name" value="Peripla_BP_I"/>
</dbReference>
<evidence type="ECO:0000256" key="2">
    <source>
        <dbReference type="ARBA" id="ARBA00004251"/>
    </source>
</evidence>
<dbReference type="KEGG" id="goe:100907805"/>
<feature type="signal peptide" evidence="19">
    <location>
        <begin position="1"/>
        <end position="22"/>
    </location>
</feature>
<dbReference type="Proteomes" id="UP000694867">
    <property type="component" value="Unplaced"/>
</dbReference>
<dbReference type="GO" id="GO:0007168">
    <property type="term" value="P:receptor guanylyl cyclase signaling pathway"/>
    <property type="evidence" value="ECO:0007669"/>
    <property type="project" value="TreeGrafter"/>
</dbReference>
<proteinExistence type="inferred from homology"/>